<name>F0Y9K2_AURAN</name>
<feature type="region of interest" description="Disordered" evidence="11">
    <location>
        <begin position="1591"/>
        <end position="1615"/>
    </location>
</feature>
<feature type="domain" description="FAD-binding PCMH-type" evidence="13">
    <location>
        <begin position="396"/>
        <end position="593"/>
    </location>
</feature>
<dbReference type="SUPFAM" id="SSF54665">
    <property type="entry name" value="CO dehydrogenase molybdoprotein N-domain-like"/>
    <property type="match status" value="1"/>
</dbReference>
<dbReference type="PANTHER" id="PTHR11908">
    <property type="entry name" value="XANTHINE DEHYDROGENASE"/>
    <property type="match status" value="1"/>
</dbReference>
<dbReference type="InterPro" id="IPR046867">
    <property type="entry name" value="AldOxase/xan_DH_MoCoBD2"/>
</dbReference>
<dbReference type="FunFam" id="3.30.365.10:FF:000002">
    <property type="entry name" value="Xanthine dehydrogenase oxidase"/>
    <property type="match status" value="1"/>
</dbReference>
<evidence type="ECO:0000256" key="10">
    <source>
        <dbReference type="ARBA" id="ARBA00034078"/>
    </source>
</evidence>
<dbReference type="InterPro" id="IPR016208">
    <property type="entry name" value="Ald_Oxase/xanthine_DH-like"/>
</dbReference>
<keyword evidence="4" id="KW-0500">Molybdenum</keyword>
<dbReference type="InParanoid" id="F0Y9K2"/>
<dbReference type="GO" id="GO:0051537">
    <property type="term" value="F:2 iron, 2 sulfur cluster binding"/>
    <property type="evidence" value="ECO:0007669"/>
    <property type="project" value="UniProtKB-KW"/>
</dbReference>
<evidence type="ECO:0000256" key="9">
    <source>
        <dbReference type="ARBA" id="ARBA00023014"/>
    </source>
</evidence>
<dbReference type="PROSITE" id="PS00197">
    <property type="entry name" value="2FE2S_FER_1"/>
    <property type="match status" value="1"/>
</dbReference>
<dbReference type="InterPro" id="IPR008978">
    <property type="entry name" value="HSP20-like_chaperone"/>
</dbReference>
<dbReference type="SUPFAM" id="SSF49764">
    <property type="entry name" value="HSP20-like chaperones"/>
    <property type="match status" value="1"/>
</dbReference>
<keyword evidence="9" id="KW-0411">Iron-sulfur</keyword>
<dbReference type="Pfam" id="PF18240">
    <property type="entry name" value="PSII_Pbs31"/>
    <property type="match status" value="1"/>
</dbReference>
<evidence type="ECO:0000256" key="4">
    <source>
        <dbReference type="ARBA" id="ARBA00022505"/>
    </source>
</evidence>
<evidence type="ECO:0000256" key="7">
    <source>
        <dbReference type="ARBA" id="ARBA00023002"/>
    </source>
</evidence>
<protein>
    <recommendedName>
        <fullName evidence="16">FAD-binding PCMH-type domain-containing protein</fullName>
    </recommendedName>
</protein>
<dbReference type="SUPFAM" id="SSF54292">
    <property type="entry name" value="2Fe-2S ferredoxin-like"/>
    <property type="match status" value="1"/>
</dbReference>
<dbReference type="OrthoDB" id="8300278at2759"/>
<accession>F0Y9K2</accession>
<dbReference type="SUPFAM" id="SSF56176">
    <property type="entry name" value="FAD-binding/transporter-associated domain-like"/>
    <property type="match status" value="1"/>
</dbReference>
<dbReference type="InterPro" id="IPR016169">
    <property type="entry name" value="FAD-bd_PCMH_sub2"/>
</dbReference>
<keyword evidence="8" id="KW-0408">Iron</keyword>
<dbReference type="GO" id="GO:0071949">
    <property type="term" value="F:FAD binding"/>
    <property type="evidence" value="ECO:0007669"/>
    <property type="project" value="InterPro"/>
</dbReference>
<evidence type="ECO:0000259" key="13">
    <source>
        <dbReference type="PROSITE" id="PS51387"/>
    </source>
</evidence>
<comment type="cofactor">
    <cofactor evidence="1">
        <name>Mo-molybdopterin</name>
        <dbReference type="ChEBI" id="CHEBI:71302"/>
    </cofactor>
</comment>
<dbReference type="InterPro" id="IPR036884">
    <property type="entry name" value="2Fe-2S-bd_dom_sf"/>
</dbReference>
<dbReference type="Pfam" id="PF03450">
    <property type="entry name" value="CO_deh_flav_C"/>
    <property type="match status" value="1"/>
</dbReference>
<dbReference type="Pfam" id="PF00941">
    <property type="entry name" value="FAD_binding_5"/>
    <property type="match status" value="1"/>
</dbReference>
<evidence type="ECO:0000256" key="2">
    <source>
        <dbReference type="ARBA" id="ARBA00001974"/>
    </source>
</evidence>
<dbReference type="InterPro" id="IPR012675">
    <property type="entry name" value="Beta-grasp_dom_sf"/>
</dbReference>
<dbReference type="InterPro" id="IPR037165">
    <property type="entry name" value="AldOxase/xan_DH_Mopterin-bd_sf"/>
</dbReference>
<dbReference type="Pfam" id="PF02738">
    <property type="entry name" value="MoCoBD_1"/>
    <property type="match status" value="1"/>
</dbReference>
<dbReference type="Gene3D" id="3.30.465.10">
    <property type="match status" value="1"/>
</dbReference>
<dbReference type="Gene3D" id="3.30.390.50">
    <property type="entry name" value="CO dehydrogenase flavoprotein, C-terminal domain"/>
    <property type="match status" value="1"/>
</dbReference>
<dbReference type="RefSeq" id="XP_009037051.1">
    <property type="nucleotide sequence ID" value="XM_009038803.1"/>
</dbReference>
<dbReference type="InterPro" id="IPR002346">
    <property type="entry name" value="Mopterin_DH_FAD-bd"/>
</dbReference>
<dbReference type="GeneID" id="20228327"/>
<comment type="cofactor">
    <cofactor evidence="2">
        <name>FAD</name>
        <dbReference type="ChEBI" id="CHEBI:57692"/>
    </cofactor>
</comment>
<dbReference type="Proteomes" id="UP000002729">
    <property type="component" value="Unassembled WGS sequence"/>
</dbReference>
<dbReference type="Gene3D" id="2.60.40.790">
    <property type="match status" value="1"/>
</dbReference>
<dbReference type="Pfam" id="PF00111">
    <property type="entry name" value="Fer2"/>
    <property type="match status" value="1"/>
</dbReference>
<dbReference type="GO" id="GO:0016491">
    <property type="term" value="F:oxidoreductase activity"/>
    <property type="evidence" value="ECO:0007669"/>
    <property type="project" value="UniProtKB-KW"/>
</dbReference>
<dbReference type="InterPro" id="IPR036856">
    <property type="entry name" value="Ald_Oxase/Xan_DH_a/b_sf"/>
</dbReference>
<reference evidence="14 15" key="1">
    <citation type="journal article" date="2011" name="Proc. Natl. Acad. Sci. U.S.A.">
        <title>Niche of harmful alga Aureococcus anophagefferens revealed through ecogenomics.</title>
        <authorList>
            <person name="Gobler C.J."/>
            <person name="Berry D.L."/>
            <person name="Dyhrman S.T."/>
            <person name="Wilhelm S.W."/>
            <person name="Salamov A."/>
            <person name="Lobanov A.V."/>
            <person name="Zhang Y."/>
            <person name="Collier J.L."/>
            <person name="Wurch L.L."/>
            <person name="Kustka A.B."/>
            <person name="Dill B.D."/>
            <person name="Shah M."/>
            <person name="VerBerkmoes N.C."/>
            <person name="Kuo A."/>
            <person name="Terry A."/>
            <person name="Pangilinan J."/>
            <person name="Lindquist E.A."/>
            <person name="Lucas S."/>
            <person name="Paulsen I.T."/>
            <person name="Hattenrath-Lehmann T.K."/>
            <person name="Talmage S.C."/>
            <person name="Walker E.A."/>
            <person name="Koch F."/>
            <person name="Burson A.M."/>
            <person name="Marcoval M.A."/>
            <person name="Tang Y.Z."/>
            <person name="Lecleir G.R."/>
            <person name="Coyne K.J."/>
            <person name="Berg G.M."/>
            <person name="Bertrand E.M."/>
            <person name="Saito M.A."/>
            <person name="Gladyshev V.N."/>
            <person name="Grigoriev I.V."/>
        </authorList>
    </citation>
    <scope>NUCLEOTIDE SEQUENCE [LARGE SCALE GENOMIC DNA]</scope>
    <source>
        <strain evidence="15">CCMP 1984</strain>
    </source>
</reference>
<dbReference type="eggNOG" id="KOG0430">
    <property type="taxonomic scope" value="Eukaryota"/>
</dbReference>
<dbReference type="InterPro" id="IPR006311">
    <property type="entry name" value="TAT_signal"/>
</dbReference>
<feature type="domain" description="2Fe-2S ferredoxin-type" evidence="12">
    <location>
        <begin position="213"/>
        <end position="291"/>
    </location>
</feature>
<evidence type="ECO:0000256" key="11">
    <source>
        <dbReference type="SAM" id="MobiDB-lite"/>
    </source>
</evidence>
<dbReference type="EMBL" id="GL833128">
    <property type="protein sequence ID" value="EGB08328.1"/>
    <property type="molecule type" value="Genomic_DNA"/>
</dbReference>
<dbReference type="InterPro" id="IPR002888">
    <property type="entry name" value="2Fe-2S-bd"/>
</dbReference>
<keyword evidence="15" id="KW-1185">Reference proteome</keyword>
<dbReference type="InterPro" id="IPR036683">
    <property type="entry name" value="CO_DH_flav_C_dom_sf"/>
</dbReference>
<dbReference type="SUPFAM" id="SSF55447">
    <property type="entry name" value="CO dehydrogenase flavoprotein C-terminal domain-like"/>
    <property type="match status" value="1"/>
</dbReference>
<dbReference type="InterPro" id="IPR036318">
    <property type="entry name" value="FAD-bd_PCMH-like_sf"/>
</dbReference>
<dbReference type="SUPFAM" id="SSF47741">
    <property type="entry name" value="CO dehydrogenase ISP C-domain like"/>
    <property type="match status" value="1"/>
</dbReference>
<comment type="cofactor">
    <cofactor evidence="10">
        <name>[2Fe-2S] cluster</name>
        <dbReference type="ChEBI" id="CHEBI:190135"/>
    </cofactor>
</comment>
<dbReference type="PROSITE" id="PS51085">
    <property type="entry name" value="2FE2S_FER_2"/>
    <property type="match status" value="1"/>
</dbReference>
<dbReference type="PROSITE" id="PS51318">
    <property type="entry name" value="TAT"/>
    <property type="match status" value="1"/>
</dbReference>
<feature type="region of interest" description="Disordered" evidence="11">
    <location>
        <begin position="1773"/>
        <end position="1795"/>
    </location>
</feature>
<dbReference type="GO" id="GO:0005506">
    <property type="term" value="F:iron ion binding"/>
    <property type="evidence" value="ECO:0007669"/>
    <property type="project" value="InterPro"/>
</dbReference>
<dbReference type="Gene3D" id="1.10.150.120">
    <property type="entry name" value="[2Fe-2S]-binding domain"/>
    <property type="match status" value="1"/>
</dbReference>
<proteinExistence type="inferred from homology"/>
<evidence type="ECO:0000256" key="1">
    <source>
        <dbReference type="ARBA" id="ARBA00001924"/>
    </source>
</evidence>
<evidence type="ECO:0000256" key="3">
    <source>
        <dbReference type="ARBA" id="ARBA00006849"/>
    </source>
</evidence>
<gene>
    <name evidence="14" type="ORF">AURANDRAFT_71657</name>
</gene>
<sequence length="1795" mass="187419">MKLSFLLFGGAAALAPQPVKLDRRQAMKTVAGTFAAAVAAPQIASADGAVSAATVARSRGIYGGRIADLKDAVEKGDFAAVLAEKNAFDLFNSGAYAQKSAITKAQKAIAVTETKNIMEAIASKNANQLKTSYAAYMKNAAIDTKPVDVSTGQGYSNDYDWKRAFPASTPMYLYLLALVVLSWVLLRLRRRAEPVEARSEDPVKSPPAEDPPSTVVLTINGAVHCVENPSPSLTLLAYLRDRCGLTAAKVGCGEGGCGACTVVEHNTDAINACLRLLCQCDGSVITTAEGLGSSRNGFGDIQKAIADGNGSQCGYCTPGWTTAVAALRARGPRSRGDLQKKLDGNICRCTGYRPILEALEGLPDVEDAAPCRDVTTGRACGRACGAPPSRGLSVADDARRLSYVEPTSLPRLYALLDAGLGYGETVLVGGATAAIGVAKYYDDCLGAPWAGGLPPLEDAQLVATKSVPELTKLAAADDGLAAGGAVTIDALSAALRGGLDVAWNAAAAHLDRVANTQVRNSATWAGNLALAARADGFPSDVAVALACLGAELSVSRRDGKTKRRLQKLAVVDVLTGWRAGDVVVELFVPRSPAGTTARCDKVAARHANAHAYVNAGLSVRVASGVVASARLFFGGVAPRTKLFRATAAEAALAGKPVADADAFQAAVAALRAQLPTDDAYATDCAVQLLYKACLLAQPSLPPRVANALRSLAAHRPPSSGARDVAGASDGRYAPACAPRVKLAARLQASGEARYAADEPRACNEVSVAFAFAKRSGTVTAVDVSGAARVLGAVAVYSRDDALRDLVATESLALDDADDLLLWGVGDDVFVGCRVALCVGTSDLAALAMARAVRCATDGGAGGAAALTSAELKAALAAHFSDDGSGKGRKLGLRRGALRVVDDHVVLKTTSSTTTDDRVVLKTTSSTKTDDRVVLKTTSSTKTVSGAFATPLQKHFHMETHSARCVPGEGSRLLLTASTQDPTLTQTVTASLLGLRAADVVVACRRAGGGFGGKLTLHLPAATSVALVAAKLGVPARYHADRRDDMAMTGGREATACDYEVSFDAATGALASYAATFAVEGGHATQDAVGDLSMAVQWSDNCYDSGRHDAKGKVLKTRAPRSSSMRSPGVIQSQCCRELAIVRVAHETRRPVHEVQELNFYKVGQKFPYGSKPLGSPTFNYTIPELYAALKPKLLARLDAVDQFNEANAWRKRGVHVMPTKYIMAMDFWKVPALVNVYGDGSVQVAHGGCELGQGIHTKVAAVAAYALGCDLSLVTVADTSTDKTPNSVATGGSGTSESCCGATLKACATLKKRLAPYVAKHAKWADAVAAALADAVELSATGWNDLRTSESGDDPDYATYGLALAEVEVDCLSGEVEVREVDVRMDQGSSLNSDVDVGQVEGAIVMALGFYLTEHCAVDASGKQSGDGTWEYKPPMVADVPLDLRVSMLARTPNPSAVAVLGSKASGEPPMQLAASVFFALRAAVAAFRRDALGDAAWFDLPVPASPKAIRAALGRLDDAGLVFAYSMATDDRFDSLSFCAFHFEMWGRTGDAARVPSPSRALSTNRTARATAETESMAALAAMAGKLGLDMDDLNDSDRPPPGPPKDPNEPVLAPVMGKSSVEVIEGSDEIRPEGWWHPKGASEQGQKSDAPVLAPEKLAAEAASAYVETVPFDTFALSDEGKKVVLYFGLPGAKANLGKDAVAASFRTQALEVTARVGSKRYRFHESIIYEHIVPAKGKVKVKSDHVVVTMFKVHAACPWDTISVNRKAVGPVRTSPPDHGRPTVVTASGDAA</sequence>
<organism evidence="15">
    <name type="scientific">Aureococcus anophagefferens</name>
    <name type="common">Harmful bloom alga</name>
    <dbReference type="NCBI Taxonomy" id="44056"/>
    <lineage>
        <taxon>Eukaryota</taxon>
        <taxon>Sar</taxon>
        <taxon>Stramenopiles</taxon>
        <taxon>Ochrophyta</taxon>
        <taxon>Pelagophyceae</taxon>
        <taxon>Pelagomonadales</taxon>
        <taxon>Pelagomonadaceae</taxon>
        <taxon>Aureococcus</taxon>
    </lineage>
</organism>
<evidence type="ECO:0008006" key="16">
    <source>
        <dbReference type="Google" id="ProtNLM"/>
    </source>
</evidence>
<dbReference type="Gene3D" id="3.30.365.10">
    <property type="entry name" value="Aldehyde oxidase/xanthine dehydrogenase, molybdopterin binding domain"/>
    <property type="match status" value="4"/>
</dbReference>
<dbReference type="PROSITE" id="PS51387">
    <property type="entry name" value="FAD_PCMH"/>
    <property type="match status" value="1"/>
</dbReference>
<dbReference type="InterPro" id="IPR005107">
    <property type="entry name" value="CO_DH_flav_C"/>
</dbReference>
<evidence type="ECO:0000256" key="5">
    <source>
        <dbReference type="ARBA" id="ARBA00022714"/>
    </source>
</evidence>
<comment type="similarity">
    <text evidence="3">Belongs to the xanthine dehydrogenase family.</text>
</comment>
<evidence type="ECO:0000313" key="15">
    <source>
        <dbReference type="Proteomes" id="UP000002729"/>
    </source>
</evidence>
<dbReference type="InterPro" id="IPR008274">
    <property type="entry name" value="AldOxase/xan_DH_MoCoBD1"/>
</dbReference>
<dbReference type="Gene3D" id="3.90.1170.50">
    <property type="entry name" value="Aldehyde oxidase/xanthine dehydrogenase, a/b hammerhead"/>
    <property type="match status" value="1"/>
</dbReference>
<dbReference type="Pfam" id="PF01799">
    <property type="entry name" value="Fer2_2"/>
    <property type="match status" value="1"/>
</dbReference>
<keyword evidence="5" id="KW-0001">2Fe-2S</keyword>
<dbReference type="InterPro" id="IPR006058">
    <property type="entry name" value="2Fe2S_fd_BS"/>
</dbReference>
<keyword evidence="7" id="KW-0560">Oxidoreductase</keyword>
<dbReference type="Pfam" id="PF20256">
    <property type="entry name" value="MoCoBD_2"/>
    <property type="match status" value="1"/>
</dbReference>
<keyword evidence="6" id="KW-0479">Metal-binding</keyword>
<dbReference type="SMART" id="SM01092">
    <property type="entry name" value="CO_deh_flav_C"/>
    <property type="match status" value="1"/>
</dbReference>
<dbReference type="PANTHER" id="PTHR11908:SF132">
    <property type="entry name" value="ALDEHYDE OXIDASE 1-RELATED"/>
    <property type="match status" value="1"/>
</dbReference>
<evidence type="ECO:0000259" key="12">
    <source>
        <dbReference type="PROSITE" id="PS51085"/>
    </source>
</evidence>
<dbReference type="InterPro" id="IPR040933">
    <property type="entry name" value="PSII_Pbs31"/>
</dbReference>
<dbReference type="InterPro" id="IPR036010">
    <property type="entry name" value="2Fe-2S_ferredoxin-like_sf"/>
</dbReference>
<dbReference type="InterPro" id="IPR016166">
    <property type="entry name" value="FAD-bd_PCMH"/>
</dbReference>
<dbReference type="Gene3D" id="1.20.120.1740">
    <property type="entry name" value="Sodium ion translocating NADH-quinone reductase subunit C-like"/>
    <property type="match status" value="1"/>
</dbReference>
<dbReference type="OMA" id="HWYWPKT"/>
<dbReference type="SUPFAM" id="SSF56003">
    <property type="entry name" value="Molybdenum cofactor-binding domain"/>
    <property type="match status" value="1"/>
</dbReference>
<evidence type="ECO:0000256" key="6">
    <source>
        <dbReference type="ARBA" id="ARBA00022723"/>
    </source>
</evidence>
<evidence type="ECO:0000313" key="14">
    <source>
        <dbReference type="EMBL" id="EGB08328.1"/>
    </source>
</evidence>
<dbReference type="FunFam" id="3.30.365.10:FF:000001">
    <property type="entry name" value="Xanthine dehydrogenase oxidase"/>
    <property type="match status" value="1"/>
</dbReference>
<evidence type="ECO:0000256" key="8">
    <source>
        <dbReference type="ARBA" id="ARBA00023004"/>
    </source>
</evidence>
<dbReference type="KEGG" id="aaf:AURANDRAFT_71657"/>
<dbReference type="InterPro" id="IPR001041">
    <property type="entry name" value="2Fe-2S_ferredoxin-type"/>
</dbReference>
<dbReference type="Gene3D" id="3.10.20.30">
    <property type="match status" value="1"/>
</dbReference>